<dbReference type="EMBL" id="FNZM01000008">
    <property type="protein sequence ID" value="SEJ76107.1"/>
    <property type="molecule type" value="Genomic_DNA"/>
</dbReference>
<gene>
    <name evidence="2" type="ORF">SAMN05216550_108118</name>
</gene>
<evidence type="ECO:0000313" key="2">
    <source>
        <dbReference type="EMBL" id="SEJ76107.1"/>
    </source>
</evidence>
<feature type="signal peptide" evidence="1">
    <location>
        <begin position="1"/>
        <end position="35"/>
    </location>
</feature>
<dbReference type="Proteomes" id="UP000183529">
    <property type="component" value="Unassembled WGS sequence"/>
</dbReference>
<reference evidence="2 3" key="1">
    <citation type="submission" date="2016-10" db="EMBL/GenBank/DDBJ databases">
        <authorList>
            <person name="Varghese N."/>
            <person name="Submissions S."/>
        </authorList>
    </citation>
    <scope>NUCLEOTIDE SEQUENCE [LARGE SCALE GENOMIC DNA]</scope>
    <source>
        <strain evidence="2 3">LMG 22274</strain>
    </source>
</reference>
<name>A0AAQ1JUJ5_9BURK</name>
<protein>
    <recommendedName>
        <fullName evidence="4">Adhesin</fullName>
    </recommendedName>
</protein>
<keyword evidence="1" id="KW-0732">Signal</keyword>
<organism evidence="2 3">
    <name type="scientific">Paraburkholderia tropica</name>
    <dbReference type="NCBI Taxonomy" id="92647"/>
    <lineage>
        <taxon>Bacteria</taxon>
        <taxon>Pseudomonadati</taxon>
        <taxon>Pseudomonadota</taxon>
        <taxon>Betaproteobacteria</taxon>
        <taxon>Burkholderiales</taxon>
        <taxon>Burkholderiaceae</taxon>
        <taxon>Paraburkholderia</taxon>
    </lineage>
</organism>
<evidence type="ECO:0008006" key="4">
    <source>
        <dbReference type="Google" id="ProtNLM"/>
    </source>
</evidence>
<evidence type="ECO:0000313" key="3">
    <source>
        <dbReference type="Proteomes" id="UP000183529"/>
    </source>
</evidence>
<feature type="chain" id="PRO_5042837797" description="Adhesin" evidence="1">
    <location>
        <begin position="36"/>
        <end position="164"/>
    </location>
</feature>
<dbReference type="AlphaFoldDB" id="A0AAQ1JUJ5"/>
<dbReference type="RefSeq" id="WP_237181281.1">
    <property type="nucleotide sequence ID" value="NZ_CADFGN010000003.1"/>
</dbReference>
<sequence>MNERLTAPVKGACRPRIAAAVCAASAALLATAAGAQQVSNPGDIIIERNITPRSAFDAVPKSQDPVAVRATTFPKNSFDPAIAQLVSDADLTNAHGSSGVNTGAALGGAAAGVQAVTRILAGNQTGSNVPLGAGAQAGGGLGGTISSSVTSALAPLTGALGALK</sequence>
<comment type="caution">
    <text evidence="2">The sequence shown here is derived from an EMBL/GenBank/DDBJ whole genome shotgun (WGS) entry which is preliminary data.</text>
</comment>
<accession>A0AAQ1JUJ5</accession>
<evidence type="ECO:0000256" key="1">
    <source>
        <dbReference type="SAM" id="SignalP"/>
    </source>
</evidence>
<proteinExistence type="predicted"/>
<dbReference type="GeneID" id="61302869"/>